<feature type="domain" description="Nitroreductase" evidence="4">
    <location>
        <begin position="32"/>
        <end position="200"/>
    </location>
</feature>
<evidence type="ECO:0000256" key="1">
    <source>
        <dbReference type="ARBA" id="ARBA00022630"/>
    </source>
</evidence>
<dbReference type="InterPro" id="IPR029479">
    <property type="entry name" value="Nitroreductase"/>
</dbReference>
<dbReference type="Pfam" id="PF00881">
    <property type="entry name" value="Nitroreductase"/>
    <property type="match status" value="1"/>
</dbReference>
<reference evidence="5 6" key="1">
    <citation type="submission" date="2017-11" db="EMBL/GenBank/DDBJ databases">
        <title>Complete genome sequence of Sphingomonas sp. Strain Cra20, a psychrotolerant potential plant growth promoting rhizobacteria.</title>
        <authorList>
            <person name="Luo Y."/>
        </authorList>
    </citation>
    <scope>NUCLEOTIDE SEQUENCE [LARGE SCALE GENOMIC DNA]</scope>
    <source>
        <strain evidence="5 6">Cra20</strain>
    </source>
</reference>
<evidence type="ECO:0000259" key="4">
    <source>
        <dbReference type="Pfam" id="PF00881"/>
    </source>
</evidence>
<name>A0A2K8MJR1_9SPHN</name>
<dbReference type="SUPFAM" id="SSF55469">
    <property type="entry name" value="FMN-dependent nitroreductase-like"/>
    <property type="match status" value="1"/>
</dbReference>
<dbReference type="InterPro" id="IPR050627">
    <property type="entry name" value="Nitroreductase/BluB"/>
</dbReference>
<dbReference type="KEGG" id="sphc:CVN68_20905"/>
<keyword evidence="6" id="KW-1185">Reference proteome</keyword>
<dbReference type="CDD" id="cd02144">
    <property type="entry name" value="iodotyrosine_dehalogenase"/>
    <property type="match status" value="1"/>
</dbReference>
<evidence type="ECO:0000313" key="5">
    <source>
        <dbReference type="EMBL" id="ATY34110.1"/>
    </source>
</evidence>
<dbReference type="InterPro" id="IPR000415">
    <property type="entry name" value="Nitroreductase-like"/>
</dbReference>
<evidence type="ECO:0000256" key="3">
    <source>
        <dbReference type="ARBA" id="ARBA00023002"/>
    </source>
</evidence>
<gene>
    <name evidence="5" type="ORF">CVN68_20905</name>
</gene>
<accession>A0A2K8MJR1</accession>
<protein>
    <submittedName>
        <fullName evidence="5">Nitroreductase family protein</fullName>
    </submittedName>
</protein>
<dbReference type="PANTHER" id="PTHR23026:SF90">
    <property type="entry name" value="IODOTYROSINE DEIODINASE 1"/>
    <property type="match status" value="1"/>
</dbReference>
<dbReference type="OrthoDB" id="9802510at2"/>
<sequence length="224" mass="24721">MFDREVLPWQPYPNLTDAERIARARAFNASMQSRRSCRAFSEEPVPREIIEAALATAGSAPNGANRQPWHFCVVSSPEAKCAIRIAAEEEERAFYDGRAGSEWLDALVPLGTGADKPYLETAPWLIVVFAQRRGGPDLDDLKQNYYVTESVGLACGLLLATLHQAGIATLVHTPNPMRFLNRVCRRPDHEKPLMVIVAGHAAPDAVIPAHALDKKTLEQIASWL</sequence>
<dbReference type="Gene3D" id="3.40.109.10">
    <property type="entry name" value="NADH Oxidase"/>
    <property type="match status" value="1"/>
</dbReference>
<dbReference type="AlphaFoldDB" id="A0A2K8MJR1"/>
<keyword evidence="1" id="KW-0285">Flavoprotein</keyword>
<dbReference type="RefSeq" id="WP_100283900.1">
    <property type="nucleotide sequence ID" value="NZ_CP024923.1"/>
</dbReference>
<evidence type="ECO:0000313" key="6">
    <source>
        <dbReference type="Proteomes" id="UP000229081"/>
    </source>
</evidence>
<organism evidence="5 6">
    <name type="scientific">Sphingomonas psychrotolerans</name>
    <dbReference type="NCBI Taxonomy" id="1327635"/>
    <lineage>
        <taxon>Bacteria</taxon>
        <taxon>Pseudomonadati</taxon>
        <taxon>Pseudomonadota</taxon>
        <taxon>Alphaproteobacteria</taxon>
        <taxon>Sphingomonadales</taxon>
        <taxon>Sphingomonadaceae</taxon>
        <taxon>Sphingomonas</taxon>
    </lineage>
</organism>
<proteinExistence type="predicted"/>
<keyword evidence="2" id="KW-0288">FMN</keyword>
<dbReference type="GO" id="GO:0016491">
    <property type="term" value="F:oxidoreductase activity"/>
    <property type="evidence" value="ECO:0007669"/>
    <property type="project" value="UniProtKB-KW"/>
</dbReference>
<evidence type="ECO:0000256" key="2">
    <source>
        <dbReference type="ARBA" id="ARBA00022643"/>
    </source>
</evidence>
<dbReference type="EMBL" id="CP024923">
    <property type="protein sequence ID" value="ATY34110.1"/>
    <property type="molecule type" value="Genomic_DNA"/>
</dbReference>
<dbReference type="Proteomes" id="UP000229081">
    <property type="component" value="Chromosome"/>
</dbReference>
<dbReference type="PANTHER" id="PTHR23026">
    <property type="entry name" value="NADPH NITROREDUCTASE"/>
    <property type="match status" value="1"/>
</dbReference>
<keyword evidence="3" id="KW-0560">Oxidoreductase</keyword>